<organism evidence="1 2">
    <name type="scientific">Alistipes onderdonkii subsp. vulgaris</name>
    <dbReference type="NCBI Taxonomy" id="2585117"/>
    <lineage>
        <taxon>Bacteria</taxon>
        <taxon>Pseudomonadati</taxon>
        <taxon>Bacteroidota</taxon>
        <taxon>Bacteroidia</taxon>
        <taxon>Bacteroidales</taxon>
        <taxon>Rikenellaceae</taxon>
        <taxon>Alistipes</taxon>
    </lineage>
</organism>
<name>A0ACA8QVW1_9BACT</name>
<protein>
    <submittedName>
        <fullName evidence="1">Uncharacterized protein</fullName>
    </submittedName>
</protein>
<evidence type="ECO:0000313" key="1">
    <source>
        <dbReference type="EMBL" id="BBL08640.1"/>
    </source>
</evidence>
<dbReference type="EMBL" id="AP019737">
    <property type="protein sequence ID" value="BBL08640.1"/>
    <property type="molecule type" value="Genomic_DNA"/>
</dbReference>
<gene>
    <name evidence="1" type="ORF">A5CPYCFAH4_08640</name>
</gene>
<keyword evidence="2" id="KW-1185">Reference proteome</keyword>
<sequence length="182" mass="20544">MDRNMKKWHSYKLSDVVRFNPSERLLKGEIAKKVPMDLLQPYTRGISGFEMASYTGGSKFRNGDTLMARITPCLENGKTAYVSMLDEDEVGFGSTEYIVFRNIEGITDNKFVYYFVTSPWFRDIAVKSMVGSSGRQRVQQAMLENLVVNLPPLAEQKQIAGILGALDDKIELNRCINDNLAS</sequence>
<evidence type="ECO:0000313" key="2">
    <source>
        <dbReference type="Proteomes" id="UP000317465"/>
    </source>
</evidence>
<proteinExistence type="predicted"/>
<reference evidence="1 2" key="1">
    <citation type="journal article" date="2020" name="Int. J. Syst. Evol. Microbiol.">
        <title>Alistipes communis sp. nov., Alistipes dispar sp. nov. and Alistipes onderdonkii subsp. vulgaris subsp. nov., isolated from human faeces, and creation of Alistipes onderdonkii subsp. onderdonkii subsp. nov.</title>
        <authorList>
            <person name="Sakamoto M."/>
            <person name="Ikeyama N."/>
            <person name="Ogata Y."/>
            <person name="Suda W."/>
            <person name="Iino T."/>
            <person name="Hattori M."/>
            <person name="Ohkuma M."/>
        </authorList>
    </citation>
    <scope>NUCLEOTIDE SEQUENCE [LARGE SCALE GENOMIC DNA]</scope>
    <source>
        <strain evidence="1 2">5CPYCFAH4</strain>
    </source>
</reference>
<accession>A0ACA8QVW1</accession>
<dbReference type="Proteomes" id="UP000317465">
    <property type="component" value="Chromosome"/>
</dbReference>